<feature type="transmembrane region" description="Helical" evidence="1">
    <location>
        <begin position="214"/>
        <end position="233"/>
    </location>
</feature>
<feature type="transmembrane region" description="Helical" evidence="1">
    <location>
        <begin position="23"/>
        <end position="41"/>
    </location>
</feature>
<protein>
    <submittedName>
        <fullName evidence="2">TIGR02206 family membrane protein</fullName>
    </submittedName>
</protein>
<evidence type="ECO:0000313" key="3">
    <source>
        <dbReference type="Proteomes" id="UP000514720"/>
    </source>
</evidence>
<dbReference type="RefSeq" id="WP_258877526.1">
    <property type="nucleotide sequence ID" value="NZ_CP048914.1"/>
</dbReference>
<feature type="transmembrane region" description="Helical" evidence="1">
    <location>
        <begin position="168"/>
        <end position="188"/>
    </location>
</feature>
<evidence type="ECO:0000313" key="2">
    <source>
        <dbReference type="EMBL" id="QMS85721.1"/>
    </source>
</evidence>
<evidence type="ECO:0000256" key="1">
    <source>
        <dbReference type="SAM" id="Phobius"/>
    </source>
</evidence>
<dbReference type="EMBL" id="CP048914">
    <property type="protein sequence ID" value="QMS85721.1"/>
    <property type="molecule type" value="Genomic_DNA"/>
</dbReference>
<accession>A0A7L7KSC6</accession>
<name>A0A7L7KSC6_9MOLU</name>
<dbReference type="NCBIfam" id="TIGR02206">
    <property type="entry name" value="intg_mem_TP0381"/>
    <property type="match status" value="1"/>
</dbReference>
<feature type="transmembrane region" description="Helical" evidence="1">
    <location>
        <begin position="108"/>
        <end position="130"/>
    </location>
</feature>
<dbReference type="Pfam" id="PF14808">
    <property type="entry name" value="TMEM164"/>
    <property type="match status" value="1"/>
</dbReference>
<feature type="transmembrane region" description="Helical" evidence="1">
    <location>
        <begin position="84"/>
        <end position="101"/>
    </location>
</feature>
<gene>
    <name evidence="2" type="ORF">G4Z02_08175</name>
</gene>
<dbReference type="Proteomes" id="UP000514720">
    <property type="component" value="Chromosome"/>
</dbReference>
<keyword evidence="1" id="KW-0812">Transmembrane</keyword>
<keyword evidence="1" id="KW-1133">Transmembrane helix</keyword>
<organism evidence="2 3">
    <name type="scientific">Candidatus Xianfuyuplasma coldseepsis</name>
    <dbReference type="NCBI Taxonomy" id="2782163"/>
    <lineage>
        <taxon>Bacteria</taxon>
        <taxon>Bacillati</taxon>
        <taxon>Mycoplasmatota</taxon>
        <taxon>Mollicutes</taxon>
        <taxon>Candidatus Izemoplasmatales</taxon>
        <taxon>Candidatus Izemoplasmataceae</taxon>
        <taxon>Candidatus Xianfuyuplasma</taxon>
    </lineage>
</organism>
<keyword evidence="1" id="KW-0472">Membrane</keyword>
<feature type="transmembrane region" description="Helical" evidence="1">
    <location>
        <begin position="53"/>
        <end position="72"/>
    </location>
</feature>
<sequence length="252" mass="29749">MTFFDYESPYRTGNFISLTTTEYVVPFIILALLVGALLYYRDYLRQHVLMQQRLERIVGVVFLVVYVSHYLLRFNLYRFDTIILPFQLCGISMMFAIYLLFSGNKNVYAFVLYTGVLGGLTSLFTPIMGYDSAYYRYYQFYGAHILLILTPIYYMVVKSYYPTAKSTVNAFLILQGLALFMGVFNYFYHTDFMFIFVDPVKETKFPMIKKFGGVPYYIIWMELVGLAGFYLMYKVTTLIEQYRVQQVEYQNQ</sequence>
<keyword evidence="3" id="KW-1185">Reference proteome</keyword>
<reference evidence="2 3" key="1">
    <citation type="submission" date="2020-02" db="EMBL/GenBank/DDBJ databases">
        <authorList>
            <person name="Zheng R.K."/>
            <person name="Sun C.M."/>
        </authorList>
    </citation>
    <scope>NUCLEOTIDE SEQUENCE [LARGE SCALE GENOMIC DNA]</scope>
    <source>
        <strain evidence="3">zrk13</strain>
    </source>
</reference>
<dbReference type="AlphaFoldDB" id="A0A7L7KSC6"/>
<dbReference type="InterPro" id="IPR011737">
    <property type="entry name" value="CHP02206_TP0381"/>
</dbReference>
<proteinExistence type="predicted"/>
<feature type="transmembrane region" description="Helical" evidence="1">
    <location>
        <begin position="136"/>
        <end position="156"/>
    </location>
</feature>
<dbReference type="KEGG" id="xcl:G4Z02_08175"/>